<dbReference type="AlphaFoldDB" id="A0A098G506"/>
<dbReference type="PROSITE" id="PS00108">
    <property type="entry name" value="PROTEIN_KINASE_ST"/>
    <property type="match status" value="1"/>
</dbReference>
<evidence type="ECO:0000313" key="2">
    <source>
        <dbReference type="EMBL" id="CEG57074.1"/>
    </source>
</evidence>
<dbReference type="Gene3D" id="3.30.200.20">
    <property type="entry name" value="Phosphorylase Kinase, domain 1"/>
    <property type="match status" value="1"/>
</dbReference>
<accession>A0A098G506</accession>
<dbReference type="GO" id="GO:0005524">
    <property type="term" value="F:ATP binding"/>
    <property type="evidence" value="ECO:0007669"/>
    <property type="project" value="InterPro"/>
</dbReference>
<name>A0A098G506_9GAMM</name>
<dbReference type="KEGG" id="lfa:LFA_1669"/>
<dbReference type="PROSITE" id="PS50011">
    <property type="entry name" value="PROTEIN_KINASE_DOM"/>
    <property type="match status" value="1"/>
</dbReference>
<dbReference type="EMBL" id="LN614827">
    <property type="protein sequence ID" value="CEG57074.1"/>
    <property type="molecule type" value="Genomic_DNA"/>
</dbReference>
<dbReference type="OrthoDB" id="5632772at2"/>
<protein>
    <submittedName>
        <fullName evidence="2">Serine/threonine-protein kinase</fullName>
    </submittedName>
</protein>
<dbReference type="InterPro" id="IPR000719">
    <property type="entry name" value="Prot_kinase_dom"/>
</dbReference>
<keyword evidence="2" id="KW-0418">Kinase</keyword>
<keyword evidence="3" id="KW-1185">Reference proteome</keyword>
<dbReference type="GO" id="GO:0004672">
    <property type="term" value="F:protein kinase activity"/>
    <property type="evidence" value="ECO:0007669"/>
    <property type="project" value="InterPro"/>
</dbReference>
<dbReference type="InterPro" id="IPR011009">
    <property type="entry name" value="Kinase-like_dom_sf"/>
</dbReference>
<reference evidence="3" key="1">
    <citation type="submission" date="2014-09" db="EMBL/GenBank/DDBJ databases">
        <authorList>
            <person name="Gomez-Valero L."/>
        </authorList>
    </citation>
    <scope>NUCLEOTIDE SEQUENCE [LARGE SCALE GENOMIC DNA]</scope>
    <source>
        <strain evidence="3">ATCC700992</strain>
    </source>
</reference>
<gene>
    <name evidence="2" type="ORF">LFA_1669</name>
</gene>
<dbReference type="InterPro" id="IPR008271">
    <property type="entry name" value="Ser/Thr_kinase_AS"/>
</dbReference>
<organism evidence="2 3">
    <name type="scientific">Legionella fallonii LLAP-10</name>
    <dbReference type="NCBI Taxonomy" id="1212491"/>
    <lineage>
        <taxon>Bacteria</taxon>
        <taxon>Pseudomonadati</taxon>
        <taxon>Pseudomonadota</taxon>
        <taxon>Gammaproteobacteria</taxon>
        <taxon>Legionellales</taxon>
        <taxon>Legionellaceae</taxon>
        <taxon>Legionella</taxon>
    </lineage>
</organism>
<dbReference type="RefSeq" id="WP_084602135.1">
    <property type="nucleotide sequence ID" value="NZ_LN614827.1"/>
</dbReference>
<sequence length="417" mass="48730">MILTIMKSSGGFLSAKRNQINKINYYAEKINKYNQLDPEKALVHVNKLIAYRQKLQGEKHLSTTVQQWFIENDVDHVKKRIELSIRVRELSATTKLGSIYEQYNGKDSFRALIEEKLLEADEQLTVHALESGNNPIVKVVSGEQCFIIRFLRMNKNEESSNKSPRVIRELYSDMIPQIPHPYFLEKVEDDGHEITYMEYSEFYPEGNLQTLFEQLRDQKEKEIITDEEFNKTLLLYAKKLATFFTLINEQHIWYTDLKPSNILLNEHDIIISDIKGLIQSHQTIVASNKTNTSQFYYQSTVYNDNNIHLELLQCQTLATTLYELACGRLPKQKISDKGTWKNIYDFAQPVFSEEHGAFLEELIKRLNIRLPTTMTHILAQIDDHLLSYEEEHHELLIDDSDIIELPTPRKPRGYSKL</sequence>
<proteinExistence type="predicted"/>
<dbReference type="Proteomes" id="UP000032430">
    <property type="component" value="Chromosome I"/>
</dbReference>
<dbReference type="Gene3D" id="1.10.510.10">
    <property type="entry name" value="Transferase(Phosphotransferase) domain 1"/>
    <property type="match status" value="1"/>
</dbReference>
<dbReference type="HOGENOM" id="CLU_658550_0_0_6"/>
<evidence type="ECO:0000313" key="3">
    <source>
        <dbReference type="Proteomes" id="UP000032430"/>
    </source>
</evidence>
<feature type="domain" description="Protein kinase" evidence="1">
    <location>
        <begin position="85"/>
        <end position="396"/>
    </location>
</feature>
<dbReference type="STRING" id="1212491.LFA_1669"/>
<evidence type="ECO:0000259" key="1">
    <source>
        <dbReference type="PROSITE" id="PS50011"/>
    </source>
</evidence>
<keyword evidence="2" id="KW-0808">Transferase</keyword>
<dbReference type="SUPFAM" id="SSF56112">
    <property type="entry name" value="Protein kinase-like (PK-like)"/>
    <property type="match status" value="1"/>
</dbReference>